<dbReference type="EMBL" id="JBHRSA010000042">
    <property type="protein sequence ID" value="MFC3040703.1"/>
    <property type="molecule type" value="Genomic_DNA"/>
</dbReference>
<proteinExistence type="predicted"/>
<accession>A0ABV7CWM6</accession>
<sequence>MNKTSHPILVEPTCFCFSPYDDKKINEDENKEEFKAFVNNLTKMIDSIEKENYKIAVSKDLFSLYFESVPISIYQQHTIHDQAYKSLVKLAKDYFIRKLPKMMKTIHKFGDNSFEVSIDTKTINEDLNLHNTELYLNWIDMVGLEFKGQFFSSCLKSTYNTILNQKTFRIINDANQKEEIDVINEVSKFKNSPVIKLKLLKSKLVKPSFPVPCSGTGDHGSMWGPSIRSINDIPKMERDLLIRLIDTGLIKSITLLDFDNSYPAVNSAEIILKRMQQMDQDDVLYCILRGKGTKQHAQNIKLQVKKGTGQLIYDWFYPSISMSKLDLLIQESATTKEQ</sequence>
<dbReference type="RefSeq" id="WP_390272203.1">
    <property type="nucleotide sequence ID" value="NZ_JBHRSA010000042.1"/>
</dbReference>
<organism evidence="1 2">
    <name type="scientific">Virgibacillus xinjiangensis</name>
    <dbReference type="NCBI Taxonomy" id="393090"/>
    <lineage>
        <taxon>Bacteria</taxon>
        <taxon>Bacillati</taxon>
        <taxon>Bacillota</taxon>
        <taxon>Bacilli</taxon>
        <taxon>Bacillales</taxon>
        <taxon>Bacillaceae</taxon>
        <taxon>Virgibacillus</taxon>
    </lineage>
</organism>
<name>A0ABV7CWM6_9BACI</name>
<dbReference type="Proteomes" id="UP001595279">
    <property type="component" value="Unassembled WGS sequence"/>
</dbReference>
<comment type="caution">
    <text evidence="1">The sequence shown here is derived from an EMBL/GenBank/DDBJ whole genome shotgun (WGS) entry which is preliminary data.</text>
</comment>
<evidence type="ECO:0000313" key="2">
    <source>
        <dbReference type="Proteomes" id="UP001595279"/>
    </source>
</evidence>
<gene>
    <name evidence="1" type="ORF">ACFOGI_10630</name>
</gene>
<evidence type="ECO:0000313" key="1">
    <source>
        <dbReference type="EMBL" id="MFC3040703.1"/>
    </source>
</evidence>
<reference evidence="2" key="1">
    <citation type="journal article" date="2019" name="Int. J. Syst. Evol. Microbiol.">
        <title>The Global Catalogue of Microorganisms (GCM) 10K type strain sequencing project: providing services to taxonomists for standard genome sequencing and annotation.</title>
        <authorList>
            <consortium name="The Broad Institute Genomics Platform"/>
            <consortium name="The Broad Institute Genome Sequencing Center for Infectious Disease"/>
            <person name="Wu L."/>
            <person name="Ma J."/>
        </authorList>
    </citation>
    <scope>NUCLEOTIDE SEQUENCE [LARGE SCALE GENOMIC DNA]</scope>
    <source>
        <strain evidence="2">KCTC 13128</strain>
    </source>
</reference>
<protein>
    <submittedName>
        <fullName evidence="1">Uncharacterized protein</fullName>
    </submittedName>
</protein>
<keyword evidence="2" id="KW-1185">Reference proteome</keyword>